<reference evidence="9 10" key="1">
    <citation type="submission" date="2021-06" db="EMBL/GenBank/DDBJ databases">
        <title>Actinomycetes sequencing.</title>
        <authorList>
            <person name="Shan Q."/>
        </authorList>
    </citation>
    <scope>NUCLEOTIDE SEQUENCE [LARGE SCALE GENOMIC DNA]</scope>
    <source>
        <strain evidence="9 10">NEAU-G5</strain>
    </source>
</reference>
<name>A0ABS6B3M6_9NOCA</name>
<feature type="transmembrane region" description="Helical" evidence="7">
    <location>
        <begin position="374"/>
        <end position="393"/>
    </location>
</feature>
<dbReference type="PIRSF" id="PIRSF017804">
    <property type="entry name" value="Secretion_EccD1"/>
    <property type="match status" value="1"/>
</dbReference>
<evidence type="ECO:0000313" key="9">
    <source>
        <dbReference type="EMBL" id="MBU3064908.1"/>
    </source>
</evidence>
<feature type="transmembrane region" description="Helical" evidence="7">
    <location>
        <begin position="218"/>
        <end position="236"/>
    </location>
</feature>
<keyword evidence="3" id="KW-1003">Cell membrane</keyword>
<dbReference type="NCBIfam" id="TIGR03920">
    <property type="entry name" value="T7SS_EccD"/>
    <property type="match status" value="1"/>
</dbReference>
<feature type="transmembrane region" description="Helical" evidence="7">
    <location>
        <begin position="194"/>
        <end position="212"/>
    </location>
</feature>
<protein>
    <submittedName>
        <fullName evidence="9">Type VII secretion integral membrane protein EccD</fullName>
    </submittedName>
</protein>
<dbReference type="EMBL" id="JAHKNI010000009">
    <property type="protein sequence ID" value="MBU3064908.1"/>
    <property type="molecule type" value="Genomic_DNA"/>
</dbReference>
<organism evidence="9 10">
    <name type="scientific">Nocardia albiluteola</name>
    <dbReference type="NCBI Taxonomy" id="2842303"/>
    <lineage>
        <taxon>Bacteria</taxon>
        <taxon>Bacillati</taxon>
        <taxon>Actinomycetota</taxon>
        <taxon>Actinomycetes</taxon>
        <taxon>Mycobacteriales</taxon>
        <taxon>Nocardiaceae</taxon>
        <taxon>Nocardia</taxon>
    </lineage>
</organism>
<sequence length="488" mass="49084">MIESFEGLAAGEPELCRVSVIGDNTQIDVGLPTTVPIAEFITDVVALIDSRNPDLTEREDAPIETRHWTLARLGHEAIQPDSTLAEARVFDGELLVLRSVGTKTVPVLFDDVIDAVARLTQSSFRGWTATTARWAGLLVAMVAVPVAVLLLALSKGDQGGVVPGAVATSTGIVAFAAAMIVARVFALTAVSTALSLYALLLLSSGVALLIPGSPGSPHALLGCAVLLVAAALGHRVSRTGATMFAAAVTVALFGGAAAAVMMTAHTPPGKVAAGVSVAALIAISAAARLAVLASRLPVPPVPTAGGAIDPADHEPRPTIEGVGAIGATALASAMGLTERARAATEYQSGMLIGTTLAAVAAAVVTAGAPSSHHWQGVALAFVVAGILCLRGRAYADLIQAGTLVGGGCAAFLGTLIGLGLGDSTELVTAAAILLAMAAIAVGVGIVGPSIDMSPVARRAGEIAEYALIVTVIPLVLWSLDLYSTARNL</sequence>
<feature type="transmembrane region" description="Helical" evidence="7">
    <location>
        <begin position="400"/>
        <end position="420"/>
    </location>
</feature>
<evidence type="ECO:0000256" key="2">
    <source>
        <dbReference type="ARBA" id="ARBA00006162"/>
    </source>
</evidence>
<evidence type="ECO:0000256" key="1">
    <source>
        <dbReference type="ARBA" id="ARBA00004651"/>
    </source>
</evidence>
<feature type="transmembrane region" description="Helical" evidence="7">
    <location>
        <begin position="243"/>
        <end position="265"/>
    </location>
</feature>
<comment type="similarity">
    <text evidence="2">Belongs to the EccD/Snm4 family.</text>
</comment>
<keyword evidence="5 7" id="KW-1133">Transmembrane helix</keyword>
<feature type="transmembrane region" description="Helical" evidence="7">
    <location>
        <begin position="462"/>
        <end position="479"/>
    </location>
</feature>
<feature type="transmembrane region" description="Helical" evidence="7">
    <location>
        <begin position="349"/>
        <end position="368"/>
    </location>
</feature>
<evidence type="ECO:0000259" key="8">
    <source>
        <dbReference type="Pfam" id="PF19053"/>
    </source>
</evidence>
<feature type="transmembrane region" description="Helical" evidence="7">
    <location>
        <begin position="134"/>
        <end position="154"/>
    </location>
</feature>
<dbReference type="RefSeq" id="WP_215920542.1">
    <property type="nucleotide sequence ID" value="NZ_JAHKNI010000009.1"/>
</dbReference>
<dbReference type="Pfam" id="PF08817">
    <property type="entry name" value="YukD"/>
    <property type="match status" value="1"/>
</dbReference>
<dbReference type="Proteomes" id="UP000733379">
    <property type="component" value="Unassembled WGS sequence"/>
</dbReference>
<keyword evidence="10" id="KW-1185">Reference proteome</keyword>
<evidence type="ECO:0000256" key="5">
    <source>
        <dbReference type="ARBA" id="ARBA00022989"/>
    </source>
</evidence>
<evidence type="ECO:0000256" key="4">
    <source>
        <dbReference type="ARBA" id="ARBA00022692"/>
    </source>
</evidence>
<evidence type="ECO:0000256" key="6">
    <source>
        <dbReference type="ARBA" id="ARBA00023136"/>
    </source>
</evidence>
<dbReference type="InterPro" id="IPR024962">
    <property type="entry name" value="YukD-like"/>
</dbReference>
<gene>
    <name evidence="9" type="primary">eccD</name>
    <name evidence="9" type="ORF">KO481_25680</name>
</gene>
<comment type="subcellular location">
    <subcellularLocation>
        <location evidence="1">Cell membrane</location>
        <topology evidence="1">Multi-pass membrane protein</topology>
    </subcellularLocation>
</comment>
<evidence type="ECO:0000256" key="3">
    <source>
        <dbReference type="ARBA" id="ARBA00022475"/>
    </source>
</evidence>
<accession>A0ABS6B3M6</accession>
<evidence type="ECO:0000256" key="7">
    <source>
        <dbReference type="SAM" id="Phobius"/>
    </source>
</evidence>
<feature type="transmembrane region" description="Helical" evidence="7">
    <location>
        <begin position="160"/>
        <end position="182"/>
    </location>
</feature>
<evidence type="ECO:0000313" key="10">
    <source>
        <dbReference type="Proteomes" id="UP000733379"/>
    </source>
</evidence>
<dbReference type="Gene3D" id="3.10.20.90">
    <property type="entry name" value="Phosphatidylinositol 3-kinase Catalytic Subunit, Chain A, domain 1"/>
    <property type="match status" value="1"/>
</dbReference>
<keyword evidence="6 7" id="KW-0472">Membrane</keyword>
<dbReference type="InterPro" id="IPR044049">
    <property type="entry name" value="EccD_transm"/>
</dbReference>
<keyword evidence="4 7" id="KW-0812">Transmembrane</keyword>
<feature type="transmembrane region" description="Helical" evidence="7">
    <location>
        <begin position="426"/>
        <end position="450"/>
    </location>
</feature>
<feature type="transmembrane region" description="Helical" evidence="7">
    <location>
        <begin position="271"/>
        <end position="291"/>
    </location>
</feature>
<feature type="domain" description="EccD-like transmembrane" evidence="8">
    <location>
        <begin position="132"/>
        <end position="488"/>
    </location>
</feature>
<dbReference type="InterPro" id="IPR006707">
    <property type="entry name" value="T7SS_EccD"/>
</dbReference>
<proteinExistence type="inferred from homology"/>
<dbReference type="Pfam" id="PF19053">
    <property type="entry name" value="EccD"/>
    <property type="match status" value="1"/>
</dbReference>
<comment type="caution">
    <text evidence="9">The sequence shown here is derived from an EMBL/GenBank/DDBJ whole genome shotgun (WGS) entry which is preliminary data.</text>
</comment>